<gene>
    <name evidence="2" type="ORF">SAMN05216204_102228</name>
</gene>
<feature type="chain" id="PRO_5011704142" description="Lipoprotein" evidence="1">
    <location>
        <begin position="24"/>
        <end position="175"/>
    </location>
</feature>
<evidence type="ECO:0000313" key="3">
    <source>
        <dbReference type="Proteomes" id="UP000198639"/>
    </source>
</evidence>
<dbReference type="AlphaFoldDB" id="A0A1I1EYS5"/>
<dbReference type="PROSITE" id="PS51257">
    <property type="entry name" value="PROKAR_LIPOPROTEIN"/>
    <property type="match status" value="1"/>
</dbReference>
<dbReference type="Proteomes" id="UP000198639">
    <property type="component" value="Unassembled WGS sequence"/>
</dbReference>
<accession>A0A1I1EYS5</accession>
<dbReference type="STRING" id="1164594.SAMN05216204_102228"/>
<feature type="signal peptide" evidence="1">
    <location>
        <begin position="1"/>
        <end position="23"/>
    </location>
</feature>
<reference evidence="3" key="1">
    <citation type="submission" date="2016-10" db="EMBL/GenBank/DDBJ databases">
        <authorList>
            <person name="Varghese N."/>
            <person name="Submissions S."/>
        </authorList>
    </citation>
    <scope>NUCLEOTIDE SEQUENCE [LARGE SCALE GENOMIC DNA]</scope>
    <source>
        <strain evidence="3">CGMCC 1.12041</strain>
    </source>
</reference>
<evidence type="ECO:0008006" key="4">
    <source>
        <dbReference type="Google" id="ProtNLM"/>
    </source>
</evidence>
<evidence type="ECO:0000313" key="2">
    <source>
        <dbReference type="EMBL" id="SFB90080.1"/>
    </source>
</evidence>
<organism evidence="2 3">
    <name type="scientific">Massilia yuzhufengensis</name>
    <dbReference type="NCBI Taxonomy" id="1164594"/>
    <lineage>
        <taxon>Bacteria</taxon>
        <taxon>Pseudomonadati</taxon>
        <taxon>Pseudomonadota</taxon>
        <taxon>Betaproteobacteria</taxon>
        <taxon>Burkholderiales</taxon>
        <taxon>Oxalobacteraceae</taxon>
        <taxon>Telluria group</taxon>
        <taxon>Massilia</taxon>
    </lineage>
</organism>
<proteinExistence type="predicted"/>
<name>A0A1I1EYS5_9BURK</name>
<keyword evidence="3" id="KW-1185">Reference proteome</keyword>
<sequence>MQAGKRWFSRGLLLLAAAMPLLAACDAARENLAQAIRPASANEVAGGLRAQIAQGKFAEASAEGARFLKDQQDTSGVVAWETAKASAQAGKLDDAVRFAGLAVKGGTVAGVDLMGEPMLEPVRTDPRFVHLAATGGDTAEARVFDPVPAAAPAAASIGASGVTASAGDVAVELPQ</sequence>
<keyword evidence="1" id="KW-0732">Signal</keyword>
<dbReference type="OrthoDB" id="9926280at2"/>
<evidence type="ECO:0000256" key="1">
    <source>
        <dbReference type="SAM" id="SignalP"/>
    </source>
</evidence>
<protein>
    <recommendedName>
        <fullName evidence="4">Lipoprotein</fullName>
    </recommendedName>
</protein>
<dbReference type="RefSeq" id="WP_143084501.1">
    <property type="nucleotide sequence ID" value="NZ_FOLD01000002.1"/>
</dbReference>
<dbReference type="EMBL" id="FOLD01000002">
    <property type="protein sequence ID" value="SFB90080.1"/>
    <property type="molecule type" value="Genomic_DNA"/>
</dbReference>